<dbReference type="OrthoDB" id="9797655at2"/>
<evidence type="ECO:0000313" key="3">
    <source>
        <dbReference type="Proteomes" id="UP000075391"/>
    </source>
</evidence>
<dbReference type="Pfam" id="PF01927">
    <property type="entry name" value="Mut7-C"/>
    <property type="match status" value="1"/>
</dbReference>
<dbReference type="Proteomes" id="UP000075391">
    <property type="component" value="Unassembled WGS sequence"/>
</dbReference>
<proteinExistence type="predicted"/>
<gene>
    <name evidence="2" type="ORF">AZI85_03085</name>
</gene>
<protein>
    <recommendedName>
        <fullName evidence="1">Mut7-C RNAse domain-containing protein</fullName>
    </recommendedName>
</protein>
<evidence type="ECO:0000313" key="2">
    <source>
        <dbReference type="EMBL" id="KYG64420.1"/>
    </source>
</evidence>
<sequence length="160" mass="19116">MNEKHTFLVDENLLGLVRWLRMMGFDTASFKALSDDELLKIAYHQKRILLTKDRLFFARMPENLGYLVQSEEPEDQLVEVLKHYRIMPDENALSRCFKCNTPIEEIDRDKVKDKVDAKTFSIYQTFFWCPHCQKVYWEGSHFTKMQNKVEEVRKACKLDE</sequence>
<accession>A0A150WKC4</accession>
<evidence type="ECO:0000259" key="1">
    <source>
        <dbReference type="Pfam" id="PF01927"/>
    </source>
</evidence>
<dbReference type="PANTHER" id="PTHR39081:SF1">
    <property type="entry name" value="MUT7-C RNASE DOMAIN-CONTAINING PROTEIN"/>
    <property type="match status" value="1"/>
</dbReference>
<comment type="caution">
    <text evidence="2">The sequence shown here is derived from an EMBL/GenBank/DDBJ whole genome shotgun (WGS) entry which is preliminary data.</text>
</comment>
<dbReference type="InterPro" id="IPR002782">
    <property type="entry name" value="Mut7-C_RNAse_dom"/>
</dbReference>
<dbReference type="EMBL" id="LUKF01000012">
    <property type="protein sequence ID" value="KYG64420.1"/>
    <property type="molecule type" value="Genomic_DNA"/>
</dbReference>
<reference evidence="2 3" key="1">
    <citation type="submission" date="2016-03" db="EMBL/GenBank/DDBJ databases">
        <authorList>
            <person name="Ploux O."/>
        </authorList>
    </citation>
    <scope>NUCLEOTIDE SEQUENCE [LARGE SCALE GENOMIC DNA]</scope>
    <source>
        <strain evidence="2 3">BER2</strain>
    </source>
</reference>
<name>A0A150WKC4_BDEBC</name>
<feature type="domain" description="Mut7-C RNAse" evidence="1">
    <location>
        <begin position="6"/>
        <end position="148"/>
    </location>
</feature>
<organism evidence="2 3">
    <name type="scientific">Bdellovibrio bacteriovorus</name>
    <dbReference type="NCBI Taxonomy" id="959"/>
    <lineage>
        <taxon>Bacteria</taxon>
        <taxon>Pseudomonadati</taxon>
        <taxon>Bdellovibrionota</taxon>
        <taxon>Bdellovibrionia</taxon>
        <taxon>Bdellovibrionales</taxon>
        <taxon>Pseudobdellovibrionaceae</taxon>
        <taxon>Bdellovibrio</taxon>
    </lineage>
</organism>
<dbReference type="PANTHER" id="PTHR39081">
    <property type="entry name" value="MUT7-C DOMAIN-CONTAINING PROTEIN"/>
    <property type="match status" value="1"/>
</dbReference>
<dbReference type="RefSeq" id="WP_063243408.1">
    <property type="nucleotide sequence ID" value="NZ_LUKF01000012.1"/>
</dbReference>
<dbReference type="AlphaFoldDB" id="A0A150WKC4"/>